<keyword evidence="2" id="KW-1134">Transmembrane beta strand</keyword>
<keyword evidence="2" id="KW-0812">Transmembrane</keyword>
<dbReference type="InterPro" id="IPR010131">
    <property type="entry name" value="MdtP/NodT-like"/>
</dbReference>
<comment type="subcellular location">
    <subcellularLocation>
        <location evidence="2">Cell membrane</location>
        <topology evidence="2">Lipid-anchor</topology>
    </subcellularLocation>
</comment>
<dbReference type="RefSeq" id="WP_084560943.1">
    <property type="nucleotide sequence ID" value="NZ_FSRC01000001.1"/>
</dbReference>
<dbReference type="Gene3D" id="2.20.200.10">
    <property type="entry name" value="Outer membrane efflux proteins (OEP)"/>
    <property type="match status" value="1"/>
</dbReference>
<dbReference type="GO" id="GO:0015562">
    <property type="term" value="F:efflux transmembrane transporter activity"/>
    <property type="evidence" value="ECO:0007669"/>
    <property type="project" value="InterPro"/>
</dbReference>
<evidence type="ECO:0000313" key="4">
    <source>
        <dbReference type="EMBL" id="SIN84816.1"/>
    </source>
</evidence>
<organism evidence="4 5">
    <name type="scientific">Algoriphagus halophilus</name>
    <dbReference type="NCBI Taxonomy" id="226505"/>
    <lineage>
        <taxon>Bacteria</taxon>
        <taxon>Pseudomonadati</taxon>
        <taxon>Bacteroidota</taxon>
        <taxon>Cytophagia</taxon>
        <taxon>Cytophagales</taxon>
        <taxon>Cyclobacteriaceae</taxon>
        <taxon>Algoriphagus</taxon>
    </lineage>
</organism>
<protein>
    <submittedName>
        <fullName evidence="4">Efflux transporter, outer membrane factor (OMF) lipoprotein, NodT family</fullName>
    </submittedName>
</protein>
<comment type="similarity">
    <text evidence="1 2">Belongs to the outer membrane factor (OMF) (TC 1.B.17) family.</text>
</comment>
<proteinExistence type="inferred from homology"/>
<dbReference type="STRING" id="226505.SAMN05444394_2353"/>
<dbReference type="Gene3D" id="1.20.1600.10">
    <property type="entry name" value="Outer membrane efflux proteins (OEP)"/>
    <property type="match status" value="1"/>
</dbReference>
<dbReference type="PROSITE" id="PS51257">
    <property type="entry name" value="PROKAR_LIPOPROTEIN"/>
    <property type="match status" value="1"/>
</dbReference>
<dbReference type="Pfam" id="PF02321">
    <property type="entry name" value="OEP"/>
    <property type="match status" value="2"/>
</dbReference>
<dbReference type="OrthoDB" id="9770517at2"/>
<evidence type="ECO:0000313" key="5">
    <source>
        <dbReference type="Proteomes" id="UP000185221"/>
    </source>
</evidence>
<name>A0A1N6EP43_9BACT</name>
<dbReference type="PANTHER" id="PTHR30203:SF30">
    <property type="entry name" value="OUTER MEMBRANE PROTEIN-RELATED"/>
    <property type="match status" value="1"/>
</dbReference>
<sequence>MMYTKRLIPLFLLLIVAVSCKVGENYTRPETDLPDEFYGSEKLQDSVFVGDEQIALISWEDFFQDSTLNSLIDTALSGNFDMQKARKQIEIASESFLQTKANFLPSLGSNPARFTREYYSENYNNYGSNRARRNHPDGVPRTLYTENLAYAVALQASWEIDIWGKLRWQKEAAQARYMQTAEFQKALQTALVSEISSTYFNMLMLKSQLTVAERNYSLSQNTLKIVKLQYDAGENTSLAVQQTQSQMLRAKALIPQLEKAYIIQENKLNNLLGNVPSEIELEGVLDQLALDHRFSTGVPIDLIQNRPDVAASEYNLVAANAKVGITQAMKYPSLTINAGAGLNSMSFGNVLDPFSSGFALINGALFQPIFQNRKLKTNHRIAIKEREIAELDFRDKVNTAISEVSSALVNIEKLQEEYDIAQERLRTTTKSMTDAFLLFQSGFANYLEIINAQEDALQNQLEVVQLKMQLALAKVELYRSLGGGWQVDGE</sequence>
<evidence type="ECO:0000256" key="3">
    <source>
        <dbReference type="SAM" id="Coils"/>
    </source>
</evidence>
<keyword evidence="5" id="KW-1185">Reference proteome</keyword>
<dbReference type="Proteomes" id="UP000185221">
    <property type="component" value="Unassembled WGS sequence"/>
</dbReference>
<dbReference type="EMBL" id="FSRC01000001">
    <property type="protein sequence ID" value="SIN84816.1"/>
    <property type="molecule type" value="Genomic_DNA"/>
</dbReference>
<keyword evidence="2" id="KW-0564">Palmitate</keyword>
<evidence type="ECO:0000256" key="2">
    <source>
        <dbReference type="RuleBase" id="RU362097"/>
    </source>
</evidence>
<dbReference type="AlphaFoldDB" id="A0A1N6EP43"/>
<dbReference type="GO" id="GO:0005886">
    <property type="term" value="C:plasma membrane"/>
    <property type="evidence" value="ECO:0007669"/>
    <property type="project" value="UniProtKB-SubCell"/>
</dbReference>
<gene>
    <name evidence="4" type="ORF">SAMN05444394_2353</name>
</gene>
<dbReference type="NCBIfam" id="TIGR01845">
    <property type="entry name" value="outer_NodT"/>
    <property type="match status" value="1"/>
</dbReference>
<keyword evidence="3" id="KW-0175">Coiled coil</keyword>
<evidence type="ECO:0000256" key="1">
    <source>
        <dbReference type="ARBA" id="ARBA00007613"/>
    </source>
</evidence>
<reference evidence="5" key="1">
    <citation type="submission" date="2016-11" db="EMBL/GenBank/DDBJ databases">
        <authorList>
            <person name="Varghese N."/>
            <person name="Submissions S."/>
        </authorList>
    </citation>
    <scope>NUCLEOTIDE SEQUENCE [LARGE SCALE GENOMIC DNA]</scope>
    <source>
        <strain evidence="5">DSM 15292</strain>
    </source>
</reference>
<dbReference type="SUPFAM" id="SSF56954">
    <property type="entry name" value="Outer membrane efflux proteins (OEP)"/>
    <property type="match status" value="1"/>
</dbReference>
<keyword evidence="2" id="KW-0472">Membrane</keyword>
<accession>A0A1N6EP43</accession>
<dbReference type="PANTHER" id="PTHR30203">
    <property type="entry name" value="OUTER MEMBRANE CATION EFFLUX PROTEIN"/>
    <property type="match status" value="1"/>
</dbReference>
<dbReference type="InterPro" id="IPR003423">
    <property type="entry name" value="OMP_efflux"/>
</dbReference>
<feature type="coiled-coil region" evidence="3">
    <location>
        <begin position="397"/>
        <end position="467"/>
    </location>
</feature>
<keyword evidence="2 4" id="KW-0449">Lipoprotein</keyword>